<organism evidence="2">
    <name type="scientific">Anguilla anguilla</name>
    <name type="common">European freshwater eel</name>
    <name type="synonym">Muraena anguilla</name>
    <dbReference type="NCBI Taxonomy" id="7936"/>
    <lineage>
        <taxon>Eukaryota</taxon>
        <taxon>Metazoa</taxon>
        <taxon>Chordata</taxon>
        <taxon>Craniata</taxon>
        <taxon>Vertebrata</taxon>
        <taxon>Euteleostomi</taxon>
        <taxon>Actinopterygii</taxon>
        <taxon>Neopterygii</taxon>
        <taxon>Teleostei</taxon>
        <taxon>Anguilliformes</taxon>
        <taxon>Anguillidae</taxon>
        <taxon>Anguilla</taxon>
    </lineage>
</organism>
<keyword evidence="1" id="KW-1133">Transmembrane helix</keyword>
<reference evidence="2" key="1">
    <citation type="submission" date="2014-11" db="EMBL/GenBank/DDBJ databases">
        <authorList>
            <person name="Amaro Gonzalez C."/>
        </authorList>
    </citation>
    <scope>NUCLEOTIDE SEQUENCE</scope>
</reference>
<evidence type="ECO:0000256" key="1">
    <source>
        <dbReference type="SAM" id="Phobius"/>
    </source>
</evidence>
<keyword evidence="1" id="KW-0812">Transmembrane</keyword>
<proteinExistence type="predicted"/>
<name>A0A0E9RDP8_ANGAN</name>
<accession>A0A0E9RDP8</accession>
<reference evidence="2" key="2">
    <citation type="journal article" date="2015" name="Fish Shellfish Immunol.">
        <title>Early steps in the European eel (Anguilla anguilla)-Vibrio vulnificus interaction in the gills: Role of the RtxA13 toxin.</title>
        <authorList>
            <person name="Callol A."/>
            <person name="Pajuelo D."/>
            <person name="Ebbesson L."/>
            <person name="Teles M."/>
            <person name="MacKenzie S."/>
            <person name="Amaro C."/>
        </authorList>
    </citation>
    <scope>NUCLEOTIDE SEQUENCE</scope>
</reference>
<evidence type="ECO:0000313" key="2">
    <source>
        <dbReference type="EMBL" id="JAH26615.1"/>
    </source>
</evidence>
<dbReference type="AlphaFoldDB" id="A0A0E9RDP8"/>
<dbReference type="EMBL" id="GBXM01081962">
    <property type="protein sequence ID" value="JAH26615.1"/>
    <property type="molecule type" value="Transcribed_RNA"/>
</dbReference>
<sequence>MPVVYVLPLGFWPVCLRLISFLLVH</sequence>
<protein>
    <submittedName>
        <fullName evidence="2">Uncharacterized protein</fullName>
    </submittedName>
</protein>
<keyword evidence="1" id="KW-0472">Membrane</keyword>
<feature type="transmembrane region" description="Helical" evidence="1">
    <location>
        <begin position="6"/>
        <end position="24"/>
    </location>
</feature>